<dbReference type="Proteomes" id="UP000239181">
    <property type="component" value="Unassembled WGS sequence"/>
</dbReference>
<dbReference type="InterPro" id="IPR002575">
    <property type="entry name" value="Aminoglycoside_PTrfase"/>
</dbReference>
<evidence type="ECO:0000256" key="2">
    <source>
        <dbReference type="ARBA" id="ARBA00022741"/>
    </source>
</evidence>
<evidence type="ECO:0000256" key="4">
    <source>
        <dbReference type="ARBA" id="ARBA00022840"/>
    </source>
</evidence>
<evidence type="ECO:0000256" key="3">
    <source>
        <dbReference type="ARBA" id="ARBA00022777"/>
    </source>
</evidence>
<proteinExistence type="inferred from homology"/>
<keyword evidence="1 5" id="KW-0808">Transferase</keyword>
<keyword evidence="3 5" id="KW-0418">Kinase</keyword>
<organism evidence="7 8">
    <name type="scientific">Pantoea coffeiphila</name>
    <dbReference type="NCBI Taxonomy" id="1465635"/>
    <lineage>
        <taxon>Bacteria</taxon>
        <taxon>Pseudomonadati</taxon>
        <taxon>Pseudomonadota</taxon>
        <taxon>Gammaproteobacteria</taxon>
        <taxon>Enterobacterales</taxon>
        <taxon>Erwiniaceae</taxon>
        <taxon>Pantoea</taxon>
    </lineage>
</organism>
<dbReference type="EMBL" id="PDET01000006">
    <property type="protein sequence ID" value="PRD15546.1"/>
    <property type="molecule type" value="Genomic_DNA"/>
</dbReference>
<keyword evidence="4 5" id="KW-0067">ATP-binding</keyword>
<evidence type="ECO:0000313" key="7">
    <source>
        <dbReference type="EMBL" id="PRD15546.1"/>
    </source>
</evidence>
<comment type="catalytic activity">
    <reaction evidence="5">
        <text>thiamine + ATP = thiamine phosphate + ADP + H(+)</text>
        <dbReference type="Rhea" id="RHEA:12012"/>
        <dbReference type="ChEBI" id="CHEBI:15378"/>
        <dbReference type="ChEBI" id="CHEBI:18385"/>
        <dbReference type="ChEBI" id="CHEBI:30616"/>
        <dbReference type="ChEBI" id="CHEBI:37575"/>
        <dbReference type="ChEBI" id="CHEBI:456216"/>
        <dbReference type="EC" id="2.7.1.89"/>
    </reaction>
</comment>
<evidence type="ECO:0000313" key="8">
    <source>
        <dbReference type="Proteomes" id="UP000239181"/>
    </source>
</evidence>
<dbReference type="SUPFAM" id="SSF56112">
    <property type="entry name" value="Protein kinase-like (PK-like)"/>
    <property type="match status" value="1"/>
</dbReference>
<dbReference type="UniPathway" id="UPA00060">
    <property type="reaction ID" value="UER00596"/>
</dbReference>
<dbReference type="Gene3D" id="3.90.1200.10">
    <property type="match status" value="1"/>
</dbReference>
<dbReference type="Pfam" id="PF01636">
    <property type="entry name" value="APH"/>
    <property type="match status" value="1"/>
</dbReference>
<dbReference type="InterPro" id="IPR011009">
    <property type="entry name" value="Kinase-like_dom_sf"/>
</dbReference>
<dbReference type="AlphaFoldDB" id="A0A2S9ICN6"/>
<evidence type="ECO:0000259" key="6">
    <source>
        <dbReference type="Pfam" id="PF01636"/>
    </source>
</evidence>
<dbReference type="GO" id="GO:0019165">
    <property type="term" value="F:thiamine kinase activity"/>
    <property type="evidence" value="ECO:0007669"/>
    <property type="project" value="UniProtKB-UniRule"/>
</dbReference>
<reference evidence="7 8" key="1">
    <citation type="submission" date="2017-10" db="EMBL/GenBank/DDBJ databases">
        <title>Draft genome of two endophytic bacteria isolated from 'guarana' Paullinia cupana (Mart.) Ducke.</title>
        <authorList>
            <person name="Siqueira K.A."/>
            <person name="Liotti R.G."/>
            <person name="Mendes T.A."/>
            <person name="Soares M.A."/>
        </authorList>
    </citation>
    <scope>NUCLEOTIDE SEQUENCE [LARGE SCALE GENOMIC DNA]</scope>
    <source>
        <strain evidence="7 8">342</strain>
    </source>
</reference>
<accession>A0A2S9ICN6</accession>
<evidence type="ECO:0000256" key="1">
    <source>
        <dbReference type="ARBA" id="ARBA00022679"/>
    </source>
</evidence>
<feature type="domain" description="Aminoglycoside phosphotransferase" evidence="6">
    <location>
        <begin position="62"/>
        <end position="219"/>
    </location>
</feature>
<gene>
    <name evidence="5" type="primary">thiK</name>
    <name evidence="7" type="ORF">CQW29_11110</name>
</gene>
<sequence length="282" mass="32063">MTFSINADLQQLISRQFPAAQAAGTVLPLDGLSGYSMKVSLPCQTLLARRAAGSLEMPGVNRQREYRILRKLHDSGLVPAVYGRSRNWLLLDWLPGEVLSAEEFDRAIEPLSEVISKLHRQPLTGYRLQLMPLLMSYWQRSLPSRRNLTWLRALKRLRRRGEPHPLRLAVLHMDIHSGNLIGNGGRLRLIDWEYAGDGDVALELAALIDINGLDDAQQQRLITACAIGQKIDSGRLCRQIRRWQPWLLLLATSWYELRWQQTGENQFGALAASGWQRLSQLN</sequence>
<dbReference type="InterPro" id="IPR014093">
    <property type="entry name" value="Thiamine_kinase"/>
</dbReference>
<protein>
    <recommendedName>
        <fullName evidence="5">Thiamine kinase</fullName>
        <ecNumber evidence="5">2.7.1.89</ecNumber>
    </recommendedName>
</protein>
<name>A0A2S9ICN6_9GAMM</name>
<dbReference type="NCBIfam" id="NF007620">
    <property type="entry name" value="PRK10271.1"/>
    <property type="match status" value="1"/>
</dbReference>
<dbReference type="EC" id="2.7.1.89" evidence="5"/>
<comment type="pathway">
    <text evidence="5">Cofactor biosynthesis; thiamine diphosphate biosynthesis; thiamine phosphate from thiamine: step 1/1.</text>
</comment>
<dbReference type="GO" id="GO:0006772">
    <property type="term" value="P:thiamine metabolic process"/>
    <property type="evidence" value="ECO:0007669"/>
    <property type="project" value="InterPro"/>
</dbReference>
<dbReference type="GO" id="GO:0009229">
    <property type="term" value="P:thiamine diphosphate biosynthetic process"/>
    <property type="evidence" value="ECO:0007669"/>
    <property type="project" value="UniProtKB-UniRule"/>
</dbReference>
<comment type="similarity">
    <text evidence="5">Belongs to the thiamine kinase family.</text>
</comment>
<comment type="caution">
    <text evidence="7">The sequence shown here is derived from an EMBL/GenBank/DDBJ whole genome shotgun (WGS) entry which is preliminary data.</text>
</comment>
<comment type="function">
    <text evidence="5">Catalyzes the phosphorylation of thiamine to thiamine phosphate.</text>
</comment>
<dbReference type="OrthoDB" id="179763at2"/>
<dbReference type="HAMAP" id="MF_01604">
    <property type="entry name" value="Thiamine_kinase"/>
    <property type="match status" value="1"/>
</dbReference>
<dbReference type="GO" id="GO:0005524">
    <property type="term" value="F:ATP binding"/>
    <property type="evidence" value="ECO:0007669"/>
    <property type="project" value="UniProtKB-KW"/>
</dbReference>
<dbReference type="RefSeq" id="WP_105592800.1">
    <property type="nucleotide sequence ID" value="NZ_PDET01000006.1"/>
</dbReference>
<keyword evidence="2 5" id="KW-0547">Nucleotide-binding</keyword>
<evidence type="ECO:0000256" key="5">
    <source>
        <dbReference type="HAMAP-Rule" id="MF_01604"/>
    </source>
</evidence>
<keyword evidence="8" id="KW-1185">Reference proteome</keyword>